<accession>A0A1B4G244</accession>
<keyword evidence="1" id="KW-1133">Transmembrane helix</keyword>
<gene>
    <name evidence="2" type="ORF">WS71_22315</name>
</gene>
<dbReference type="AlphaFoldDB" id="A0A1B4G244"/>
<reference evidence="2 3" key="1">
    <citation type="submission" date="2015-12" db="EMBL/GenBank/DDBJ databases">
        <title>Diversity of Burkholderia near neighbor genomes.</title>
        <authorList>
            <person name="Sahl J."/>
            <person name="Wagner D."/>
            <person name="Keim P."/>
        </authorList>
    </citation>
    <scope>NUCLEOTIDE SEQUENCE [LARGE SCALE GENOMIC DNA]</scope>
    <source>
        <strain evidence="2 3">BDU8</strain>
    </source>
</reference>
<proteinExistence type="predicted"/>
<feature type="transmembrane region" description="Helical" evidence="1">
    <location>
        <begin position="39"/>
        <end position="59"/>
    </location>
</feature>
<dbReference type="Proteomes" id="UP000067711">
    <property type="component" value="Chromosome 1"/>
</dbReference>
<evidence type="ECO:0000313" key="3">
    <source>
        <dbReference type="Proteomes" id="UP000067711"/>
    </source>
</evidence>
<organism evidence="2 3">
    <name type="scientific">Burkholderia mayonis</name>
    <dbReference type="NCBI Taxonomy" id="1385591"/>
    <lineage>
        <taxon>Bacteria</taxon>
        <taxon>Pseudomonadati</taxon>
        <taxon>Pseudomonadota</taxon>
        <taxon>Betaproteobacteria</taxon>
        <taxon>Burkholderiales</taxon>
        <taxon>Burkholderiaceae</taxon>
        <taxon>Burkholderia</taxon>
        <taxon>pseudomallei group</taxon>
    </lineage>
</organism>
<evidence type="ECO:0000256" key="1">
    <source>
        <dbReference type="SAM" id="Phobius"/>
    </source>
</evidence>
<keyword evidence="1" id="KW-0472">Membrane</keyword>
<protein>
    <submittedName>
        <fullName evidence="2">Uncharacterized protein</fullName>
    </submittedName>
</protein>
<dbReference type="EMBL" id="CP013389">
    <property type="protein sequence ID" value="AOJ09991.1"/>
    <property type="molecule type" value="Genomic_DNA"/>
</dbReference>
<evidence type="ECO:0000313" key="2">
    <source>
        <dbReference type="EMBL" id="AOJ09991.1"/>
    </source>
</evidence>
<name>A0A1B4G244_9BURK</name>
<sequence length="76" mass="8146">MFLSLVSSAVFCGFALVISPDDASSIGLASVTTVIQERVAVGFDLAALAASAVGIYFMVRYVLVLRWPDRFVDLSE</sequence>
<keyword evidence="1" id="KW-0812">Transmembrane</keyword>